<accession>A0A6J5RTM8</accession>
<gene>
    <name evidence="1" type="ORF">UFOVP1290_441</name>
</gene>
<name>A0A6J5RTM8_9CAUD</name>
<proteinExistence type="predicted"/>
<organism evidence="1">
    <name type="scientific">uncultured Caudovirales phage</name>
    <dbReference type="NCBI Taxonomy" id="2100421"/>
    <lineage>
        <taxon>Viruses</taxon>
        <taxon>Duplodnaviria</taxon>
        <taxon>Heunggongvirae</taxon>
        <taxon>Uroviricota</taxon>
        <taxon>Caudoviricetes</taxon>
        <taxon>Peduoviridae</taxon>
        <taxon>Maltschvirus</taxon>
        <taxon>Maltschvirus maltsch</taxon>
    </lineage>
</organism>
<protein>
    <submittedName>
        <fullName evidence="1">Uncharacterized protein</fullName>
    </submittedName>
</protein>
<sequence length="70" mass="8139">MNKKMRKLRIKSGNVTANDPLVSFLYELMRDHLTPGEVESLVMSSEDKIKTTYTNGWLAKYAKYLSKRLK</sequence>
<evidence type="ECO:0000313" key="1">
    <source>
        <dbReference type="EMBL" id="CAB4196921.1"/>
    </source>
</evidence>
<reference evidence="1" key="1">
    <citation type="submission" date="2020-05" db="EMBL/GenBank/DDBJ databases">
        <authorList>
            <person name="Chiriac C."/>
            <person name="Salcher M."/>
            <person name="Ghai R."/>
            <person name="Kavagutti S V."/>
        </authorList>
    </citation>
    <scope>NUCLEOTIDE SEQUENCE</scope>
</reference>
<dbReference type="EMBL" id="LR797252">
    <property type="protein sequence ID" value="CAB4196921.1"/>
    <property type="molecule type" value="Genomic_DNA"/>
</dbReference>